<dbReference type="VEuPathDB" id="AmoebaDB:DICPUDRAFT_157807"/>
<feature type="region of interest" description="Disordered" evidence="3">
    <location>
        <begin position="1"/>
        <end position="21"/>
    </location>
</feature>
<name>F1A021_DICPU</name>
<accession>F1A021</accession>
<evidence type="ECO:0000256" key="3">
    <source>
        <dbReference type="SAM" id="MobiDB-lite"/>
    </source>
</evidence>
<dbReference type="GeneID" id="10510485"/>
<dbReference type="RefSeq" id="XP_003293013.1">
    <property type="nucleotide sequence ID" value="XM_003292965.1"/>
</dbReference>
<protein>
    <submittedName>
        <fullName evidence="4">Uncharacterized protein</fullName>
    </submittedName>
</protein>
<dbReference type="InterPro" id="IPR006760">
    <property type="entry name" value="Endosulphine"/>
</dbReference>
<dbReference type="Proteomes" id="UP000001064">
    <property type="component" value="Unassembled WGS sequence"/>
</dbReference>
<dbReference type="Pfam" id="PF04667">
    <property type="entry name" value="Endosulfine"/>
    <property type="match status" value="1"/>
</dbReference>
<keyword evidence="5" id="KW-1185">Reference proteome</keyword>
<feature type="region of interest" description="Disordered" evidence="3">
    <location>
        <begin position="41"/>
        <end position="65"/>
    </location>
</feature>
<evidence type="ECO:0000313" key="4">
    <source>
        <dbReference type="EMBL" id="EGC30458.1"/>
    </source>
</evidence>
<feature type="compositionally biased region" description="Basic and acidic residues" evidence="3">
    <location>
        <begin position="50"/>
        <end position="65"/>
    </location>
</feature>
<dbReference type="OMA" id="WAKGQHE"/>
<proteinExistence type="inferred from homology"/>
<dbReference type="InParanoid" id="F1A021"/>
<comment type="similarity">
    <text evidence="1 2">Belongs to the endosulfine family.</text>
</comment>
<dbReference type="OrthoDB" id="5949865at2759"/>
<organism evidence="4 5">
    <name type="scientific">Dictyostelium purpureum</name>
    <name type="common">Slime mold</name>
    <dbReference type="NCBI Taxonomy" id="5786"/>
    <lineage>
        <taxon>Eukaryota</taxon>
        <taxon>Amoebozoa</taxon>
        <taxon>Evosea</taxon>
        <taxon>Eumycetozoa</taxon>
        <taxon>Dictyostelia</taxon>
        <taxon>Dictyosteliales</taxon>
        <taxon>Dictyosteliaceae</taxon>
        <taxon>Dictyostelium</taxon>
    </lineage>
</organism>
<evidence type="ECO:0000313" key="5">
    <source>
        <dbReference type="Proteomes" id="UP000001064"/>
    </source>
</evidence>
<gene>
    <name evidence="4" type="ORF">DICPUDRAFT_157807</name>
</gene>
<dbReference type="KEGG" id="dpp:DICPUDRAFT_157807"/>
<sequence>MSNPDTKPPMTEEEQKFFEKYGRLPKPSVQLLQKKEKKYFDSADWAKGQSDAKEVKQPSEKPIKE</sequence>
<reference evidence="5" key="1">
    <citation type="journal article" date="2011" name="Genome Biol.">
        <title>Comparative genomics of the social amoebae Dictyostelium discoideum and Dictyostelium purpureum.</title>
        <authorList>
            <consortium name="US DOE Joint Genome Institute (JGI-PGF)"/>
            <person name="Sucgang R."/>
            <person name="Kuo A."/>
            <person name="Tian X."/>
            <person name="Salerno W."/>
            <person name="Parikh A."/>
            <person name="Feasley C.L."/>
            <person name="Dalin E."/>
            <person name="Tu H."/>
            <person name="Huang E."/>
            <person name="Barry K."/>
            <person name="Lindquist E."/>
            <person name="Shapiro H."/>
            <person name="Bruce D."/>
            <person name="Schmutz J."/>
            <person name="Salamov A."/>
            <person name="Fey P."/>
            <person name="Gaudet P."/>
            <person name="Anjard C."/>
            <person name="Babu M.M."/>
            <person name="Basu S."/>
            <person name="Bushmanova Y."/>
            <person name="van der Wel H."/>
            <person name="Katoh-Kurasawa M."/>
            <person name="Dinh C."/>
            <person name="Coutinho P.M."/>
            <person name="Saito T."/>
            <person name="Elias M."/>
            <person name="Schaap P."/>
            <person name="Kay R.R."/>
            <person name="Henrissat B."/>
            <person name="Eichinger L."/>
            <person name="Rivero F."/>
            <person name="Putnam N.H."/>
            <person name="West C.M."/>
            <person name="Loomis W.F."/>
            <person name="Chisholm R.L."/>
            <person name="Shaulsky G."/>
            <person name="Strassmann J.E."/>
            <person name="Queller D.C."/>
            <person name="Kuspa A."/>
            <person name="Grigoriev I.V."/>
        </authorList>
    </citation>
    <scope>NUCLEOTIDE SEQUENCE [LARGE SCALE GENOMIC DNA]</scope>
    <source>
        <strain evidence="5">QSDP1</strain>
    </source>
</reference>
<dbReference type="eggNOG" id="ENOG502RIQG">
    <property type="taxonomic scope" value="Eukaryota"/>
</dbReference>
<dbReference type="EMBL" id="GL871327">
    <property type="protein sequence ID" value="EGC30458.1"/>
    <property type="molecule type" value="Genomic_DNA"/>
</dbReference>
<dbReference type="AlphaFoldDB" id="F1A021"/>
<evidence type="ECO:0000256" key="2">
    <source>
        <dbReference type="RuleBase" id="RU363120"/>
    </source>
</evidence>
<evidence type="ECO:0000256" key="1">
    <source>
        <dbReference type="ARBA" id="ARBA00010520"/>
    </source>
</evidence>